<dbReference type="Pfam" id="PF06182">
    <property type="entry name" value="ABC2_membrane_6"/>
    <property type="match status" value="1"/>
</dbReference>
<protein>
    <submittedName>
        <fullName evidence="2">ABC-2 type transport system permease protein</fullName>
    </submittedName>
</protein>
<organism evidence="2 3">
    <name type="scientific">Motilibacter rhizosphaerae</name>
    <dbReference type="NCBI Taxonomy" id="598652"/>
    <lineage>
        <taxon>Bacteria</taxon>
        <taxon>Bacillati</taxon>
        <taxon>Actinomycetota</taxon>
        <taxon>Actinomycetes</taxon>
        <taxon>Motilibacterales</taxon>
        <taxon>Motilibacteraceae</taxon>
        <taxon>Motilibacter</taxon>
    </lineage>
</organism>
<accession>A0A4Q7NV90</accession>
<feature type="transmembrane region" description="Helical" evidence="1">
    <location>
        <begin position="154"/>
        <end position="183"/>
    </location>
</feature>
<keyword evidence="1" id="KW-0472">Membrane</keyword>
<dbReference type="RefSeq" id="WP_231115959.1">
    <property type="nucleotide sequence ID" value="NZ_SGXD01000001.1"/>
</dbReference>
<feature type="transmembrane region" description="Helical" evidence="1">
    <location>
        <begin position="248"/>
        <end position="267"/>
    </location>
</feature>
<gene>
    <name evidence="2" type="ORF">EV189_0266</name>
</gene>
<dbReference type="PANTHER" id="PTHR36833">
    <property type="entry name" value="SLR0610 PROTEIN-RELATED"/>
    <property type="match status" value="1"/>
</dbReference>
<comment type="caution">
    <text evidence="2">The sequence shown here is derived from an EMBL/GenBank/DDBJ whole genome shotgun (WGS) entry which is preliminary data.</text>
</comment>
<evidence type="ECO:0000313" key="2">
    <source>
        <dbReference type="EMBL" id="RZS91034.1"/>
    </source>
</evidence>
<dbReference type="Proteomes" id="UP000293638">
    <property type="component" value="Unassembled WGS sequence"/>
</dbReference>
<evidence type="ECO:0000256" key="1">
    <source>
        <dbReference type="SAM" id="Phobius"/>
    </source>
</evidence>
<keyword evidence="3" id="KW-1185">Reference proteome</keyword>
<keyword evidence="1" id="KW-1133">Transmembrane helix</keyword>
<proteinExistence type="predicted"/>
<reference evidence="2 3" key="1">
    <citation type="submission" date="2019-02" db="EMBL/GenBank/DDBJ databases">
        <title>Genomic Encyclopedia of Type Strains, Phase IV (KMG-IV): sequencing the most valuable type-strain genomes for metagenomic binning, comparative biology and taxonomic classification.</title>
        <authorList>
            <person name="Goeker M."/>
        </authorList>
    </citation>
    <scope>NUCLEOTIDE SEQUENCE [LARGE SCALE GENOMIC DNA]</scope>
    <source>
        <strain evidence="2 3">DSM 45622</strain>
    </source>
</reference>
<dbReference type="InterPro" id="IPR010390">
    <property type="entry name" value="ABC-2_transporter-like"/>
</dbReference>
<evidence type="ECO:0000313" key="3">
    <source>
        <dbReference type="Proteomes" id="UP000293638"/>
    </source>
</evidence>
<feature type="transmembrane region" description="Helical" evidence="1">
    <location>
        <begin position="39"/>
        <end position="63"/>
    </location>
</feature>
<dbReference type="EMBL" id="SGXD01000001">
    <property type="protein sequence ID" value="RZS91034.1"/>
    <property type="molecule type" value="Genomic_DNA"/>
</dbReference>
<name>A0A4Q7NV90_9ACTN</name>
<dbReference type="PANTHER" id="PTHR36833:SF1">
    <property type="entry name" value="INTEGRAL MEMBRANE TRANSPORT PROTEIN"/>
    <property type="match status" value="1"/>
</dbReference>
<feature type="transmembrane region" description="Helical" evidence="1">
    <location>
        <begin position="75"/>
        <end position="98"/>
    </location>
</feature>
<sequence length="280" mass="30127">MAEVADPPVGNRIRRWLRLYVALHGASLRGALQYRANTFLMMLVGIVYQGSGLASLWVVLHAFDSLGGWTMSSVAFLYGIRLLAHALSLVIVGGNVMLDETVRTGEFDRILLRPWNPLMLSITSRRGLEWVGDLSVGIITFGAAAVIAPVDWSLVQALFCVLAVVGGACIEAAFGVLASSLAFRVVDTWAIRWFVDDTVTTLATYPQGIFSAGAQRVLTYAIPVAFIAYLPSSVLLDREGRLAVPATLAYLSPVVGVGLFALATAVWHRSVRWYASAGGA</sequence>
<feature type="transmembrane region" description="Helical" evidence="1">
    <location>
        <begin position="128"/>
        <end position="148"/>
    </location>
</feature>
<keyword evidence="1" id="KW-0812">Transmembrane</keyword>
<feature type="transmembrane region" description="Helical" evidence="1">
    <location>
        <begin position="217"/>
        <end position="236"/>
    </location>
</feature>
<dbReference type="AlphaFoldDB" id="A0A4Q7NV90"/>